<evidence type="ECO:0000259" key="2">
    <source>
        <dbReference type="Pfam" id="PF00135"/>
    </source>
</evidence>
<reference evidence="4" key="1">
    <citation type="submission" date="2025-08" db="UniProtKB">
        <authorList>
            <consortium name="RefSeq"/>
        </authorList>
    </citation>
    <scope>IDENTIFICATION</scope>
    <source>
        <tissue evidence="4">Whole body</tissue>
    </source>
</reference>
<sequence>MGAKDILMALKWLRENIMIFNGDPNRVTIIGSGLASTPVASMLVSIAANDLFKRAIILDGSALSPADYRHNNLEVAHKLYRRLNRNFDIFNIKKLYKIIDDTSSAELVLASSNLYDSTEVRDRQRLINSFGCSLEMSSKMPFMTKSPVDVYNGKNINNNIQVIFGYTTLTNLYKLKGVAKNREILAYLNYNFQYLLPFEGECNEYDSRRYREIKKEILDFYFLNGTIGKRSLKRYAKYVSDQVIYPLLRQATLHNRSSHSDVYLYRFAFKGSLNTGWQSSVPNLEWTGATLGDETCYLFKCKSETDVYKSLKCNERHFIKKIVRLLANFVKHGNPTPNPRDNILDTLQWTPLGRNENLQAMNFGQHLRMVDVPEEKRKHFWDRLMKEYFHD</sequence>
<dbReference type="InterPro" id="IPR029058">
    <property type="entry name" value="AB_hydrolase_fold"/>
</dbReference>
<keyword evidence="3" id="KW-1185">Reference proteome</keyword>
<evidence type="ECO:0000313" key="3">
    <source>
        <dbReference type="Proteomes" id="UP001652626"/>
    </source>
</evidence>
<dbReference type="Pfam" id="PF00135">
    <property type="entry name" value="COesterase"/>
    <property type="match status" value="1"/>
</dbReference>
<evidence type="ECO:0000256" key="1">
    <source>
        <dbReference type="ARBA" id="ARBA00023180"/>
    </source>
</evidence>
<keyword evidence="1" id="KW-0325">Glycoprotein</keyword>
<dbReference type="GeneID" id="135193793"/>
<protein>
    <submittedName>
        <fullName evidence="4">Venom carboxylesterase-6-like</fullName>
    </submittedName>
</protein>
<dbReference type="Gene3D" id="3.40.50.1820">
    <property type="entry name" value="alpha/beta hydrolase"/>
    <property type="match status" value="1"/>
</dbReference>
<dbReference type="PANTHER" id="PTHR11559">
    <property type="entry name" value="CARBOXYLESTERASE"/>
    <property type="match status" value="1"/>
</dbReference>
<evidence type="ECO:0000313" key="4">
    <source>
        <dbReference type="RefSeq" id="XP_064073848.1"/>
    </source>
</evidence>
<dbReference type="RefSeq" id="XP_064073848.1">
    <property type="nucleotide sequence ID" value="XM_064217778.1"/>
</dbReference>
<dbReference type="InterPro" id="IPR050309">
    <property type="entry name" value="Type-B_Carboxylest/Lipase"/>
</dbReference>
<organism evidence="3 4">
    <name type="scientific">Vanessa tameamea</name>
    <name type="common">Kamehameha butterfly</name>
    <dbReference type="NCBI Taxonomy" id="334116"/>
    <lineage>
        <taxon>Eukaryota</taxon>
        <taxon>Metazoa</taxon>
        <taxon>Ecdysozoa</taxon>
        <taxon>Arthropoda</taxon>
        <taxon>Hexapoda</taxon>
        <taxon>Insecta</taxon>
        <taxon>Pterygota</taxon>
        <taxon>Neoptera</taxon>
        <taxon>Endopterygota</taxon>
        <taxon>Lepidoptera</taxon>
        <taxon>Glossata</taxon>
        <taxon>Ditrysia</taxon>
        <taxon>Papilionoidea</taxon>
        <taxon>Nymphalidae</taxon>
        <taxon>Nymphalinae</taxon>
        <taxon>Vanessa</taxon>
    </lineage>
</organism>
<dbReference type="Proteomes" id="UP001652626">
    <property type="component" value="Chromosome 18"/>
</dbReference>
<proteinExistence type="predicted"/>
<feature type="domain" description="Carboxylesterase type B" evidence="2">
    <location>
        <begin position="1"/>
        <end position="381"/>
    </location>
</feature>
<dbReference type="InterPro" id="IPR002018">
    <property type="entry name" value="CarbesteraseB"/>
</dbReference>
<dbReference type="SUPFAM" id="SSF53474">
    <property type="entry name" value="alpha/beta-Hydrolases"/>
    <property type="match status" value="1"/>
</dbReference>
<accession>A0ABM4ARC3</accession>
<name>A0ABM4ARC3_VANTA</name>
<gene>
    <name evidence="4" type="primary">LOC135193793</name>
</gene>